<dbReference type="PANTHER" id="PTHR35371">
    <property type="entry name" value="INNER MEMBRANE PROTEIN"/>
    <property type="match status" value="1"/>
</dbReference>
<dbReference type="GO" id="GO:0016020">
    <property type="term" value="C:membrane"/>
    <property type="evidence" value="ECO:0007669"/>
    <property type="project" value="UniProtKB-SubCell"/>
</dbReference>
<keyword evidence="4" id="KW-0472">Membrane</keyword>
<keyword evidence="3" id="KW-1133">Transmembrane helix</keyword>
<evidence type="ECO:0000256" key="3">
    <source>
        <dbReference type="ARBA" id="ARBA00022989"/>
    </source>
</evidence>
<dbReference type="Pfam" id="PF01124">
    <property type="entry name" value="MAPEG"/>
    <property type="match status" value="1"/>
</dbReference>
<name>A0A1J8RAB3_9AGAM</name>
<gene>
    <name evidence="5" type="ORF">AZE42_11838</name>
</gene>
<evidence type="ECO:0000256" key="2">
    <source>
        <dbReference type="ARBA" id="ARBA00022692"/>
    </source>
</evidence>
<dbReference type="OrthoDB" id="2122304at2759"/>
<evidence type="ECO:0000256" key="1">
    <source>
        <dbReference type="ARBA" id="ARBA00004370"/>
    </source>
</evidence>
<evidence type="ECO:0000313" key="5">
    <source>
        <dbReference type="EMBL" id="OJA20812.1"/>
    </source>
</evidence>
<dbReference type="Gene3D" id="1.20.120.550">
    <property type="entry name" value="Membrane associated eicosanoid/glutathione metabolism-like domain"/>
    <property type="match status" value="1"/>
</dbReference>
<dbReference type="SUPFAM" id="SSF161084">
    <property type="entry name" value="MAPEG domain-like"/>
    <property type="match status" value="1"/>
</dbReference>
<evidence type="ECO:0000313" key="6">
    <source>
        <dbReference type="Proteomes" id="UP000183567"/>
    </source>
</evidence>
<comment type="caution">
    <text evidence="5">The sequence shown here is derived from an EMBL/GenBank/DDBJ whole genome shotgun (WGS) entry which is preliminary data.</text>
</comment>
<dbReference type="Proteomes" id="UP000183567">
    <property type="component" value="Unassembled WGS sequence"/>
</dbReference>
<proteinExistence type="predicted"/>
<dbReference type="EMBL" id="LVVM01000362">
    <property type="protein sequence ID" value="OJA20812.1"/>
    <property type="molecule type" value="Genomic_DNA"/>
</dbReference>
<dbReference type="InterPro" id="IPR001129">
    <property type="entry name" value="Membr-assoc_MAPEG"/>
</dbReference>
<accession>A0A1J8RAB3</accession>
<sequence>MTLDFLLSDSRLALLSIPAVWVLNLAPALLRVRSLSNTADHIMLTSRQNATIRMSMGWWDKSNIDRVTDKELAARAKKMDGAHQNALESFPLWSAAVLAATIAKVDTRTVNTAAIALGRIHRSFCLRALYTMIYITQKTNAQGSLRTAVWFAACIVTLRLLFQAAKAAAQY</sequence>
<reference evidence="5 6" key="1">
    <citation type="submission" date="2016-03" db="EMBL/GenBank/DDBJ databases">
        <title>Comparative genomics of the ectomycorrhizal sister species Rhizopogon vinicolor and Rhizopogon vesiculosus (Basidiomycota: Boletales) reveals a divergence of the mating type B locus.</title>
        <authorList>
            <person name="Mujic A.B."/>
            <person name="Kuo A."/>
            <person name="Tritt A."/>
            <person name="Lipzen A."/>
            <person name="Chen C."/>
            <person name="Johnson J."/>
            <person name="Sharma A."/>
            <person name="Barry K."/>
            <person name="Grigoriev I.V."/>
            <person name="Spatafora J.W."/>
        </authorList>
    </citation>
    <scope>NUCLEOTIDE SEQUENCE [LARGE SCALE GENOMIC DNA]</scope>
    <source>
        <strain evidence="5 6">AM-OR11-056</strain>
    </source>
</reference>
<dbReference type="AlphaFoldDB" id="A0A1J8RAB3"/>
<keyword evidence="6" id="KW-1185">Reference proteome</keyword>
<protein>
    <submittedName>
        <fullName evidence="5">Uncharacterized protein</fullName>
    </submittedName>
</protein>
<comment type="subcellular location">
    <subcellularLocation>
        <location evidence="1">Membrane</location>
    </subcellularLocation>
</comment>
<dbReference type="PANTHER" id="PTHR35371:SF1">
    <property type="entry name" value="BLR7753 PROTEIN"/>
    <property type="match status" value="1"/>
</dbReference>
<dbReference type="InterPro" id="IPR023352">
    <property type="entry name" value="MAPEG-like_dom_sf"/>
</dbReference>
<keyword evidence="2" id="KW-0812">Transmembrane</keyword>
<organism evidence="5 6">
    <name type="scientific">Rhizopogon vesiculosus</name>
    <dbReference type="NCBI Taxonomy" id="180088"/>
    <lineage>
        <taxon>Eukaryota</taxon>
        <taxon>Fungi</taxon>
        <taxon>Dikarya</taxon>
        <taxon>Basidiomycota</taxon>
        <taxon>Agaricomycotina</taxon>
        <taxon>Agaricomycetes</taxon>
        <taxon>Agaricomycetidae</taxon>
        <taxon>Boletales</taxon>
        <taxon>Suillineae</taxon>
        <taxon>Rhizopogonaceae</taxon>
        <taxon>Rhizopogon</taxon>
    </lineage>
</organism>
<evidence type="ECO:0000256" key="4">
    <source>
        <dbReference type="ARBA" id="ARBA00023136"/>
    </source>
</evidence>